<keyword evidence="4 7" id="KW-0812">Transmembrane</keyword>
<reference evidence="10" key="1">
    <citation type="submission" date="2015-07" db="EMBL/GenBank/DDBJ databases">
        <title>Draft Genome Sequence of Oceanobacillus picturae Heshi-B3 that Was Isolated from Fermented Rice Bran with Aging Salted Mackerel, Which Was Named Heshiko as Traditional Fermented Seafood in Japan.</title>
        <authorList>
            <person name="Akuzawa S."/>
            <person name="Nakagawa J."/>
            <person name="Kanekatsu T."/>
            <person name="Kanesaki Y."/>
            <person name="Suzuki T."/>
        </authorList>
    </citation>
    <scope>NUCLEOTIDE SEQUENCE [LARGE SCALE GENOMIC DNA]</scope>
    <source>
        <strain evidence="10">Heshi-B3</strain>
    </source>
</reference>
<evidence type="ECO:0000256" key="7">
    <source>
        <dbReference type="RuleBase" id="RU003942"/>
    </source>
</evidence>
<comment type="similarity">
    <text evidence="7">Belongs to the drug/metabolite transporter (DMT) superfamily. Small multidrug resistance (SMR) (TC 2.A.7.1) family.</text>
</comment>
<evidence type="ECO:0000256" key="1">
    <source>
        <dbReference type="ARBA" id="ARBA00004651"/>
    </source>
</evidence>
<comment type="caution">
    <text evidence="9">The sequence shown here is derived from an EMBL/GenBank/DDBJ whole genome shotgun (WGS) entry which is preliminary data.</text>
</comment>
<gene>
    <name evidence="9" type="ORF">OPHB3_3500</name>
</gene>
<keyword evidence="3" id="KW-1003">Cell membrane</keyword>
<comment type="subcellular location">
    <subcellularLocation>
        <location evidence="1 7">Cell membrane</location>
        <topology evidence="1 7">Multi-pass membrane protein</topology>
    </subcellularLocation>
</comment>
<dbReference type="InterPro" id="IPR037185">
    <property type="entry name" value="EmrE-like"/>
</dbReference>
<dbReference type="PANTHER" id="PTHR30561">
    <property type="entry name" value="SMR FAMILY PROTON-DEPENDENT DRUG EFFLUX TRANSPORTER SUGE"/>
    <property type="match status" value="1"/>
</dbReference>
<dbReference type="Pfam" id="PF00893">
    <property type="entry name" value="Multi_Drug_Res"/>
    <property type="match status" value="1"/>
</dbReference>
<reference evidence="9 10" key="2">
    <citation type="journal article" date="2016" name="Genome Announc.">
        <title>Draft Genome Sequence of Oceanobacillus picturae Heshi-B3, Isolated from Fermented Rice Bran in a Traditional Japanese Seafood Dish.</title>
        <authorList>
            <person name="Akuzawa S."/>
            <person name="Nagaoka J."/>
            <person name="Kanekatsu M."/>
            <person name="Kanesaki Y."/>
            <person name="Suzuki T."/>
        </authorList>
    </citation>
    <scope>NUCLEOTIDE SEQUENCE [LARGE SCALE GENOMIC DNA]</scope>
    <source>
        <strain evidence="9 10">Heshi-B3</strain>
    </source>
</reference>
<dbReference type="PANTHER" id="PTHR30561:SF1">
    <property type="entry name" value="MULTIDRUG TRANSPORTER EMRE"/>
    <property type="match status" value="1"/>
</dbReference>
<feature type="transmembrane region" description="Helical" evidence="8">
    <location>
        <begin position="25"/>
        <end position="43"/>
    </location>
</feature>
<dbReference type="FunFam" id="1.10.3730.20:FF:000001">
    <property type="entry name" value="Quaternary ammonium compound resistance transporter SugE"/>
    <property type="match status" value="1"/>
</dbReference>
<keyword evidence="6 8" id="KW-0472">Membrane</keyword>
<dbReference type="GO" id="GO:0005886">
    <property type="term" value="C:plasma membrane"/>
    <property type="evidence" value="ECO:0007669"/>
    <property type="project" value="UniProtKB-SubCell"/>
</dbReference>
<dbReference type="InterPro" id="IPR045324">
    <property type="entry name" value="Small_multidrug_res"/>
</dbReference>
<dbReference type="GO" id="GO:0022857">
    <property type="term" value="F:transmembrane transporter activity"/>
    <property type="evidence" value="ECO:0007669"/>
    <property type="project" value="InterPro"/>
</dbReference>
<evidence type="ECO:0000256" key="8">
    <source>
        <dbReference type="SAM" id="Phobius"/>
    </source>
</evidence>
<dbReference type="Gene3D" id="1.10.3730.20">
    <property type="match status" value="1"/>
</dbReference>
<protein>
    <submittedName>
        <fullName evidence="9">Quaternary ammonium determinant C</fullName>
    </submittedName>
</protein>
<feature type="transmembrane region" description="Helical" evidence="8">
    <location>
        <begin position="82"/>
        <end position="101"/>
    </location>
</feature>
<dbReference type="Proteomes" id="UP000052946">
    <property type="component" value="Unassembled WGS sequence"/>
</dbReference>
<evidence type="ECO:0000313" key="10">
    <source>
        <dbReference type="Proteomes" id="UP000052946"/>
    </source>
</evidence>
<evidence type="ECO:0000256" key="6">
    <source>
        <dbReference type="ARBA" id="ARBA00023136"/>
    </source>
</evidence>
<keyword evidence="2" id="KW-0813">Transport</keyword>
<accession>A0A0U9HAS5</accession>
<name>A0A0U9HAS5_9BACI</name>
<keyword evidence="5 8" id="KW-1133">Transmembrane helix</keyword>
<feature type="transmembrane region" description="Helical" evidence="8">
    <location>
        <begin position="55"/>
        <end position="76"/>
    </location>
</feature>
<sequence length="130" mass="14066">MIGHLFSSFLQSKFKGKESGVKMNAYIWLTMAILFEVFGSSMLKVSNGFKRLVPAIGVIVGMGFAFYCLSIALKTLPLGNAYAIWAGLGTALITLVGVVFWREKLNLKKVAGLICIITGVVLLRLATPGH</sequence>
<dbReference type="InterPro" id="IPR000390">
    <property type="entry name" value="Small_drug/metabolite_transptr"/>
</dbReference>
<dbReference type="AlphaFoldDB" id="A0A0U9HAS5"/>
<feature type="transmembrane region" description="Helical" evidence="8">
    <location>
        <begin position="110"/>
        <end position="127"/>
    </location>
</feature>
<proteinExistence type="inferred from homology"/>
<evidence type="ECO:0000256" key="3">
    <source>
        <dbReference type="ARBA" id="ARBA00022475"/>
    </source>
</evidence>
<dbReference type="SUPFAM" id="SSF103481">
    <property type="entry name" value="Multidrug resistance efflux transporter EmrE"/>
    <property type="match status" value="1"/>
</dbReference>
<dbReference type="EMBL" id="BBXV01000048">
    <property type="protein sequence ID" value="GAQ19531.1"/>
    <property type="molecule type" value="Genomic_DNA"/>
</dbReference>
<evidence type="ECO:0000256" key="4">
    <source>
        <dbReference type="ARBA" id="ARBA00022692"/>
    </source>
</evidence>
<evidence type="ECO:0000256" key="5">
    <source>
        <dbReference type="ARBA" id="ARBA00022989"/>
    </source>
</evidence>
<dbReference type="RefSeq" id="WP_369405175.1">
    <property type="nucleotide sequence ID" value="NZ_BBXV01000048.1"/>
</dbReference>
<evidence type="ECO:0000313" key="9">
    <source>
        <dbReference type="EMBL" id="GAQ19531.1"/>
    </source>
</evidence>
<organism evidence="9 10">
    <name type="scientific">Oceanobacillus picturae</name>
    <dbReference type="NCBI Taxonomy" id="171693"/>
    <lineage>
        <taxon>Bacteria</taxon>
        <taxon>Bacillati</taxon>
        <taxon>Bacillota</taxon>
        <taxon>Bacilli</taxon>
        <taxon>Bacillales</taxon>
        <taxon>Bacillaceae</taxon>
        <taxon>Oceanobacillus</taxon>
    </lineage>
</organism>
<evidence type="ECO:0000256" key="2">
    <source>
        <dbReference type="ARBA" id="ARBA00022448"/>
    </source>
</evidence>